<dbReference type="AlphaFoldDB" id="A0AAN8SX32"/>
<gene>
    <name evidence="1" type="ORF">RDI58_024112</name>
</gene>
<accession>A0AAN8SX32</accession>
<reference evidence="1 2" key="1">
    <citation type="submission" date="2024-02" db="EMBL/GenBank/DDBJ databases">
        <title>de novo genome assembly of Solanum bulbocastanum strain 11H21.</title>
        <authorList>
            <person name="Hosaka A.J."/>
        </authorList>
    </citation>
    <scope>NUCLEOTIDE SEQUENCE [LARGE SCALE GENOMIC DNA]</scope>
    <source>
        <tissue evidence="1">Young leaves</tissue>
    </source>
</reference>
<sequence length="71" mass="8148">MLLLNVDPNPTQQKFPQKIVHTVGKKNAPKENENGIGQIIYSKIINLWPNTWRSFFPCESADNNIDKNKPN</sequence>
<evidence type="ECO:0000313" key="2">
    <source>
        <dbReference type="Proteomes" id="UP001371456"/>
    </source>
</evidence>
<proteinExistence type="predicted"/>
<protein>
    <submittedName>
        <fullName evidence="1">Uncharacterized protein</fullName>
    </submittedName>
</protein>
<comment type="caution">
    <text evidence="1">The sequence shown here is derived from an EMBL/GenBank/DDBJ whole genome shotgun (WGS) entry which is preliminary data.</text>
</comment>
<dbReference type="Proteomes" id="UP001371456">
    <property type="component" value="Unassembled WGS sequence"/>
</dbReference>
<name>A0AAN8SX32_SOLBU</name>
<organism evidence="1 2">
    <name type="scientific">Solanum bulbocastanum</name>
    <name type="common">Wild potato</name>
    <dbReference type="NCBI Taxonomy" id="147425"/>
    <lineage>
        <taxon>Eukaryota</taxon>
        <taxon>Viridiplantae</taxon>
        <taxon>Streptophyta</taxon>
        <taxon>Embryophyta</taxon>
        <taxon>Tracheophyta</taxon>
        <taxon>Spermatophyta</taxon>
        <taxon>Magnoliopsida</taxon>
        <taxon>eudicotyledons</taxon>
        <taxon>Gunneridae</taxon>
        <taxon>Pentapetalae</taxon>
        <taxon>asterids</taxon>
        <taxon>lamiids</taxon>
        <taxon>Solanales</taxon>
        <taxon>Solanaceae</taxon>
        <taxon>Solanoideae</taxon>
        <taxon>Solaneae</taxon>
        <taxon>Solanum</taxon>
    </lineage>
</organism>
<keyword evidence="2" id="KW-1185">Reference proteome</keyword>
<evidence type="ECO:0000313" key="1">
    <source>
        <dbReference type="EMBL" id="KAK6777395.1"/>
    </source>
</evidence>
<dbReference type="EMBL" id="JBANQN010000010">
    <property type="protein sequence ID" value="KAK6777395.1"/>
    <property type="molecule type" value="Genomic_DNA"/>
</dbReference>